<evidence type="ECO:0000313" key="13">
    <source>
        <dbReference type="Proteomes" id="UP001140560"/>
    </source>
</evidence>
<evidence type="ECO:0000256" key="6">
    <source>
        <dbReference type="ARBA" id="ARBA00022753"/>
    </source>
</evidence>
<dbReference type="GO" id="GO:0005771">
    <property type="term" value="C:multivesicular body"/>
    <property type="evidence" value="ECO:0007669"/>
    <property type="project" value="TreeGrafter"/>
</dbReference>
<proteinExistence type="inferred from homology"/>
<dbReference type="EMBL" id="JAPEUY010000006">
    <property type="protein sequence ID" value="KAJ4372232.1"/>
    <property type="molecule type" value="Genomic_DNA"/>
</dbReference>
<evidence type="ECO:0000256" key="9">
    <source>
        <dbReference type="SAM" id="MobiDB-lite"/>
    </source>
</evidence>
<dbReference type="OrthoDB" id="391137at2759"/>
<feature type="compositionally biased region" description="Polar residues" evidence="9">
    <location>
        <begin position="336"/>
        <end position="345"/>
    </location>
</feature>
<evidence type="ECO:0000256" key="1">
    <source>
        <dbReference type="ARBA" id="ARBA00004481"/>
    </source>
</evidence>
<comment type="similarity">
    <text evidence="3">Belongs to the VTA1 family.</text>
</comment>
<dbReference type="PANTHER" id="PTHR46009:SF1">
    <property type="entry name" value="VACUOLAR PROTEIN SORTING-ASSOCIATED PROTEIN VTA1 HOMOLOG"/>
    <property type="match status" value="1"/>
</dbReference>
<sequence>MADAIPAKLKGLQLAAFAKRAAQLERFKPIVTYWLRFYIVQKIIASGLHSADQACTAYTTDLMEKLEQAKADHPNEDALLDDTAASAYCEQFALQTFAKGEKDMSENRANGNTADTLLAASTFLEILSIWKKDPEPEIASKTKFAKFHALRILKAVKANDDPNLTNPVQESQEQPLSPPALDPSDPEVQSINQGAPPQPSHNPYQPTVETAPNTSAPPSPTFSARRVSPPPPNLPSAPTGYTQSSHNDVSPISQPNSSRHGSVASVGGGYFPRMDPAPPTFTAETTAPGLPTAPSMGSDHLTSSLPPSSQAPQAPGLSDPSSFCQDPASVAPPIQSPQNPYASTPPQAPITHQAPQQPPVFQPSTAPPQQNPQYSSPSPQLPPQVPQRGTGGVFPPHHQQQSAPAPYQNPYAQPAAPPLQQSSQGPFRDDEESIMEAQKHAKWAISALNFEDANTAVKELRIALRALGAS</sequence>
<comment type="caution">
    <text evidence="12">The sequence shown here is derived from an EMBL/GenBank/DDBJ whole genome shotgun (WGS) entry which is preliminary data.</text>
</comment>
<evidence type="ECO:0000256" key="7">
    <source>
        <dbReference type="ARBA" id="ARBA00022927"/>
    </source>
</evidence>
<dbReference type="GO" id="GO:0032511">
    <property type="term" value="P:late endosome to vacuole transport via multivesicular body sorting pathway"/>
    <property type="evidence" value="ECO:0007669"/>
    <property type="project" value="InterPro"/>
</dbReference>
<evidence type="ECO:0000256" key="8">
    <source>
        <dbReference type="ARBA" id="ARBA00023136"/>
    </source>
</evidence>
<evidence type="ECO:0000256" key="5">
    <source>
        <dbReference type="ARBA" id="ARBA00022490"/>
    </source>
</evidence>
<keyword evidence="5" id="KW-0963">Cytoplasm</keyword>
<keyword evidence="7" id="KW-0653">Protein transport</keyword>
<dbReference type="Pfam" id="PF18097">
    <property type="entry name" value="Vta1_C"/>
    <property type="match status" value="1"/>
</dbReference>
<feature type="domain" description="Vta1 C-terminal" evidence="11">
    <location>
        <begin position="431"/>
        <end position="467"/>
    </location>
</feature>
<feature type="compositionally biased region" description="Polar residues" evidence="9">
    <location>
        <begin position="187"/>
        <end position="208"/>
    </location>
</feature>
<dbReference type="AlphaFoldDB" id="A0A9W9CMW7"/>
<accession>A0A9W9CMW7</accession>
<comment type="subcellular location">
    <subcellularLocation>
        <location evidence="2">Cytoplasm</location>
    </subcellularLocation>
    <subcellularLocation>
        <location evidence="1">Endosome membrane</location>
        <topology evidence="1">Peripheral membrane protein</topology>
    </subcellularLocation>
</comment>
<dbReference type="InterPro" id="IPR041212">
    <property type="entry name" value="Vta1_C"/>
</dbReference>
<keyword evidence="8" id="KW-0472">Membrane</keyword>
<name>A0A9W9CMW7_9PLEO</name>
<keyword evidence="4" id="KW-0813">Transport</keyword>
<evidence type="ECO:0000256" key="4">
    <source>
        <dbReference type="ARBA" id="ARBA00022448"/>
    </source>
</evidence>
<dbReference type="GO" id="GO:0010008">
    <property type="term" value="C:endosome membrane"/>
    <property type="evidence" value="ECO:0007669"/>
    <property type="project" value="UniProtKB-SubCell"/>
</dbReference>
<dbReference type="Pfam" id="PF04652">
    <property type="entry name" value="Vta1"/>
    <property type="match status" value="1"/>
</dbReference>
<dbReference type="Proteomes" id="UP001140560">
    <property type="component" value="Unassembled WGS sequence"/>
</dbReference>
<dbReference type="InterPro" id="IPR044538">
    <property type="entry name" value="Vta1-like"/>
</dbReference>
<gene>
    <name evidence="12" type="ORF">N0V83_004006</name>
</gene>
<dbReference type="PANTHER" id="PTHR46009">
    <property type="entry name" value="VACUOLAR PROTEIN SORTING-ASSOCIATED PROTEIN VTA1 HOMOLOG"/>
    <property type="match status" value="1"/>
</dbReference>
<dbReference type="GO" id="GO:0015031">
    <property type="term" value="P:protein transport"/>
    <property type="evidence" value="ECO:0007669"/>
    <property type="project" value="UniProtKB-KW"/>
</dbReference>
<evidence type="ECO:0000256" key="3">
    <source>
        <dbReference type="ARBA" id="ARBA00007895"/>
    </source>
</evidence>
<organism evidence="12 13">
    <name type="scientific">Neocucurbitaria cava</name>
    <dbReference type="NCBI Taxonomy" id="798079"/>
    <lineage>
        <taxon>Eukaryota</taxon>
        <taxon>Fungi</taxon>
        <taxon>Dikarya</taxon>
        <taxon>Ascomycota</taxon>
        <taxon>Pezizomycotina</taxon>
        <taxon>Dothideomycetes</taxon>
        <taxon>Pleosporomycetidae</taxon>
        <taxon>Pleosporales</taxon>
        <taxon>Pleosporineae</taxon>
        <taxon>Cucurbitariaceae</taxon>
        <taxon>Neocucurbitaria</taxon>
    </lineage>
</organism>
<dbReference type="InterPro" id="IPR023175">
    <property type="entry name" value="Vta1/CALS_N_sf"/>
</dbReference>
<evidence type="ECO:0000256" key="2">
    <source>
        <dbReference type="ARBA" id="ARBA00004496"/>
    </source>
</evidence>
<protein>
    <recommendedName>
        <fullName evidence="14">DUF605-domain-containing protein</fullName>
    </recommendedName>
</protein>
<reference evidence="12" key="1">
    <citation type="submission" date="2022-10" db="EMBL/GenBank/DDBJ databases">
        <title>Tapping the CABI collections for fungal endophytes: first genome assemblies for Collariella, Neodidymelliopsis, Ascochyta clinopodiicola, Didymella pomorum, Didymosphaeria variabile, Neocosmospora piperis and Neocucurbitaria cava.</title>
        <authorList>
            <person name="Hill R."/>
        </authorList>
    </citation>
    <scope>NUCLEOTIDE SEQUENCE</scope>
    <source>
        <strain evidence="12">IMI 356814</strain>
    </source>
</reference>
<dbReference type="Gene3D" id="1.25.40.270">
    <property type="entry name" value="Vacuolar protein sorting-associated protein vta1"/>
    <property type="match status" value="1"/>
</dbReference>
<feature type="domain" description="Vta1/callose synthase N-terminal" evidence="10">
    <location>
        <begin position="14"/>
        <end position="157"/>
    </location>
</feature>
<evidence type="ECO:0000313" key="12">
    <source>
        <dbReference type="EMBL" id="KAJ4372232.1"/>
    </source>
</evidence>
<evidence type="ECO:0008006" key="14">
    <source>
        <dbReference type="Google" id="ProtNLM"/>
    </source>
</evidence>
<feature type="compositionally biased region" description="Pro residues" evidence="9">
    <location>
        <begin position="356"/>
        <end position="370"/>
    </location>
</feature>
<dbReference type="InterPro" id="IPR039431">
    <property type="entry name" value="Vta1/CALS_N"/>
</dbReference>
<evidence type="ECO:0000259" key="10">
    <source>
        <dbReference type="Pfam" id="PF04652"/>
    </source>
</evidence>
<feature type="compositionally biased region" description="Low complexity" evidence="9">
    <location>
        <begin position="303"/>
        <end position="318"/>
    </location>
</feature>
<feature type="region of interest" description="Disordered" evidence="9">
    <location>
        <begin position="160"/>
        <end position="435"/>
    </location>
</feature>
<keyword evidence="6" id="KW-0967">Endosome</keyword>
<feature type="compositionally biased region" description="Polar residues" evidence="9">
    <location>
        <begin position="162"/>
        <end position="174"/>
    </location>
</feature>
<evidence type="ECO:0000259" key="11">
    <source>
        <dbReference type="Pfam" id="PF18097"/>
    </source>
</evidence>
<dbReference type="Gene3D" id="1.20.5.420">
    <property type="entry name" value="Immunoglobulin FC, subunit C"/>
    <property type="match status" value="1"/>
</dbReference>
<keyword evidence="13" id="KW-1185">Reference proteome</keyword>
<feature type="compositionally biased region" description="Low complexity" evidence="9">
    <location>
        <begin position="395"/>
        <end position="424"/>
    </location>
</feature>
<feature type="compositionally biased region" description="Polar residues" evidence="9">
    <location>
        <begin position="239"/>
        <end position="260"/>
    </location>
</feature>